<evidence type="ECO:0000313" key="1">
    <source>
        <dbReference type="EMBL" id="KAI5663788.1"/>
    </source>
</evidence>
<sequence length="178" mass="20304">MKDIELPVCFPASRHLSSLIPVPFILFTKCFVHRIFQILHHLLLEHLMNPNGPLPLRQSIAKQISHPIVDLDLLCMPHLAVRCTAEAEIEAKIGAEILQQLKQSAAYSAEILQQLQRSCRNQKQLNLKQIAEKSNSAEKFQQLCRNSSRKNFQQFSLGRNPSHDYSNKSVPSFHLAMN</sequence>
<proteinExistence type="predicted"/>
<comment type="caution">
    <text evidence="1">The sequence shown here is derived from an EMBL/GenBank/DDBJ whole genome shotgun (WGS) entry which is preliminary data.</text>
</comment>
<dbReference type="EMBL" id="CM044705">
    <property type="protein sequence ID" value="KAI5663788.1"/>
    <property type="molecule type" value="Genomic_DNA"/>
</dbReference>
<name>A0ACC0AWF0_CATRO</name>
<keyword evidence="2" id="KW-1185">Reference proteome</keyword>
<gene>
    <name evidence="1" type="ORF">M9H77_23111</name>
</gene>
<accession>A0ACC0AWF0</accession>
<dbReference type="Proteomes" id="UP001060085">
    <property type="component" value="Linkage Group LG05"/>
</dbReference>
<evidence type="ECO:0000313" key="2">
    <source>
        <dbReference type="Proteomes" id="UP001060085"/>
    </source>
</evidence>
<protein>
    <submittedName>
        <fullName evidence="1">Uncharacterized protein</fullName>
    </submittedName>
</protein>
<organism evidence="1 2">
    <name type="scientific">Catharanthus roseus</name>
    <name type="common">Madagascar periwinkle</name>
    <name type="synonym">Vinca rosea</name>
    <dbReference type="NCBI Taxonomy" id="4058"/>
    <lineage>
        <taxon>Eukaryota</taxon>
        <taxon>Viridiplantae</taxon>
        <taxon>Streptophyta</taxon>
        <taxon>Embryophyta</taxon>
        <taxon>Tracheophyta</taxon>
        <taxon>Spermatophyta</taxon>
        <taxon>Magnoliopsida</taxon>
        <taxon>eudicotyledons</taxon>
        <taxon>Gunneridae</taxon>
        <taxon>Pentapetalae</taxon>
        <taxon>asterids</taxon>
        <taxon>lamiids</taxon>
        <taxon>Gentianales</taxon>
        <taxon>Apocynaceae</taxon>
        <taxon>Rauvolfioideae</taxon>
        <taxon>Vinceae</taxon>
        <taxon>Catharanthinae</taxon>
        <taxon>Catharanthus</taxon>
    </lineage>
</organism>
<reference evidence="2" key="1">
    <citation type="journal article" date="2023" name="Nat. Plants">
        <title>Single-cell RNA sequencing provides a high-resolution roadmap for understanding the multicellular compartmentation of specialized metabolism.</title>
        <authorList>
            <person name="Sun S."/>
            <person name="Shen X."/>
            <person name="Li Y."/>
            <person name="Li Y."/>
            <person name="Wang S."/>
            <person name="Li R."/>
            <person name="Zhang H."/>
            <person name="Shen G."/>
            <person name="Guo B."/>
            <person name="Wei J."/>
            <person name="Xu J."/>
            <person name="St-Pierre B."/>
            <person name="Chen S."/>
            <person name="Sun C."/>
        </authorList>
    </citation>
    <scope>NUCLEOTIDE SEQUENCE [LARGE SCALE GENOMIC DNA]</scope>
</reference>